<proteinExistence type="predicted"/>
<keyword evidence="1" id="KW-1003">Cell membrane</keyword>
<dbReference type="NCBIfam" id="TIGR02831">
    <property type="entry name" value="spo_II_M"/>
    <property type="match status" value="1"/>
</dbReference>
<accession>A0A1G8PXK2</accession>
<keyword evidence="1" id="KW-0749">Sporulation</keyword>
<evidence type="ECO:0000256" key="2">
    <source>
        <dbReference type="SAM" id="Phobius"/>
    </source>
</evidence>
<feature type="transmembrane region" description="Helical" evidence="2">
    <location>
        <begin position="136"/>
        <end position="156"/>
    </location>
</feature>
<protein>
    <recommendedName>
        <fullName evidence="1">Stage II sporulation protein M</fullName>
    </recommendedName>
</protein>
<evidence type="ECO:0000256" key="1">
    <source>
        <dbReference type="PIRNR" id="PIRNR038973"/>
    </source>
</evidence>
<feature type="transmembrane region" description="Helical" evidence="2">
    <location>
        <begin position="83"/>
        <end position="116"/>
    </location>
</feature>
<dbReference type="AlphaFoldDB" id="A0A1G8PXK2"/>
<comment type="function">
    <text evidence="1">Required for complete septum migration and engulfment of the forespore compartment during sporulation. Required for stabilizing and recruiting of SpoIIP to the septal membrane.</text>
</comment>
<name>A0A1G8PXK2_9BACI</name>
<dbReference type="OrthoDB" id="2065033at2"/>
<comment type="subcellular location">
    <subcellularLocation>
        <location evidence="1">Cell membrane</location>
        <topology evidence="1">Multi-pass membrane protein</topology>
    </subcellularLocation>
    <text evidence="1">Localizes to the sporulation septum and to the second division site within the mother cell. Before the start of engulfment localizes to the septal midpoint, then spreads throughout the septum prior to becoming enriched at the leading edge of the engulfing membrane, where it remains until the completion of membrane migration. Some remain partially trapped at the septum during engulfment and upon completion of engulfment become dispersed in the outer forespore membrane. Localization of the MPD complex to the septal membrane is dependent on SpoIIB.</text>
</comment>
<dbReference type="InterPro" id="IPR014196">
    <property type="entry name" value="SpoIIM"/>
</dbReference>
<reference evidence="4" key="1">
    <citation type="submission" date="2016-10" db="EMBL/GenBank/DDBJ databases">
        <authorList>
            <person name="Varghese N."/>
            <person name="Submissions S."/>
        </authorList>
    </citation>
    <scope>NUCLEOTIDE SEQUENCE [LARGE SCALE GENOMIC DNA]</scope>
    <source>
        <strain evidence="4">DSM 4771</strain>
    </source>
</reference>
<keyword evidence="2" id="KW-1133">Transmembrane helix</keyword>
<gene>
    <name evidence="3" type="ORF">SAMN04490247_0254</name>
</gene>
<dbReference type="EMBL" id="FNEV01000001">
    <property type="protein sequence ID" value="SDI96976.1"/>
    <property type="molecule type" value="Genomic_DNA"/>
</dbReference>
<dbReference type="PIRSF" id="PIRSF038973">
    <property type="entry name" value="SpoIIM"/>
    <property type="match status" value="1"/>
</dbReference>
<dbReference type="Pfam" id="PF01944">
    <property type="entry name" value="SpoIIM"/>
    <property type="match status" value="1"/>
</dbReference>
<evidence type="ECO:0000313" key="4">
    <source>
        <dbReference type="Proteomes" id="UP000199225"/>
    </source>
</evidence>
<dbReference type="GO" id="GO:0030435">
    <property type="term" value="P:sporulation resulting in formation of a cellular spore"/>
    <property type="evidence" value="ECO:0007669"/>
    <property type="project" value="UniProtKB-KW"/>
</dbReference>
<dbReference type="STRING" id="86666.SAMN04490247_0254"/>
<dbReference type="InterPro" id="IPR002798">
    <property type="entry name" value="SpoIIM-like"/>
</dbReference>
<keyword evidence="4" id="KW-1185">Reference proteome</keyword>
<keyword evidence="1 2" id="KW-0472">Membrane</keyword>
<keyword evidence="1 2" id="KW-0812">Transmembrane</keyword>
<feature type="transmembrane region" description="Helical" evidence="2">
    <location>
        <begin position="177"/>
        <end position="197"/>
    </location>
</feature>
<comment type="subunit">
    <text evidence="1">Component of the MPD complex composed of SpoIIM, SpoIIP and SpoIID.</text>
</comment>
<dbReference type="RefSeq" id="WP_093191091.1">
    <property type="nucleotide sequence ID" value="NZ_FNEV01000001.1"/>
</dbReference>
<dbReference type="Proteomes" id="UP000199225">
    <property type="component" value="Unassembled WGS sequence"/>
</dbReference>
<sequence>MSKILWDPFHSSVQWNSLVFFTVVFVMGVVFGSLTVNSLAFVQKQDLFFYLEQFFQSWNNDPGLLKWELFRNSYLNHVLQLSLIFILGLSVIGLPVVIILLFLKGVYFGFSVGFLVHQMGWKGLGIASLTIAPHNIITIPVYIVTSWMVGMFAVYLSSPLWSGERLHSIRADMGRYGFAYFLALVLLLVSSVAEVFLSQPLLELLL</sequence>
<evidence type="ECO:0000313" key="3">
    <source>
        <dbReference type="EMBL" id="SDI96976.1"/>
    </source>
</evidence>
<organism evidence="3 4">
    <name type="scientific">Salimicrobium halophilum</name>
    <dbReference type="NCBI Taxonomy" id="86666"/>
    <lineage>
        <taxon>Bacteria</taxon>
        <taxon>Bacillati</taxon>
        <taxon>Bacillota</taxon>
        <taxon>Bacilli</taxon>
        <taxon>Bacillales</taxon>
        <taxon>Bacillaceae</taxon>
        <taxon>Salimicrobium</taxon>
    </lineage>
</organism>
<feature type="transmembrane region" description="Helical" evidence="2">
    <location>
        <begin position="20"/>
        <end position="42"/>
    </location>
</feature>
<dbReference type="GO" id="GO:0005886">
    <property type="term" value="C:plasma membrane"/>
    <property type="evidence" value="ECO:0007669"/>
    <property type="project" value="UniProtKB-SubCell"/>
</dbReference>